<dbReference type="PROSITE" id="PS51186">
    <property type="entry name" value="GNAT"/>
    <property type="match status" value="1"/>
</dbReference>
<dbReference type="PANTHER" id="PTHR43072">
    <property type="entry name" value="N-ACETYLTRANSFERASE"/>
    <property type="match status" value="1"/>
</dbReference>
<dbReference type="Gene3D" id="3.40.630.30">
    <property type="match status" value="1"/>
</dbReference>
<dbReference type="CDD" id="cd04301">
    <property type="entry name" value="NAT_SF"/>
    <property type="match status" value="1"/>
</dbReference>
<keyword evidence="1" id="KW-0808">Transferase</keyword>
<evidence type="ECO:0000259" key="3">
    <source>
        <dbReference type="PROSITE" id="PS51186"/>
    </source>
</evidence>
<dbReference type="RefSeq" id="WP_046525090.1">
    <property type="nucleotide sequence ID" value="NZ_LAYY01000023.1"/>
</dbReference>
<dbReference type="InterPro" id="IPR000182">
    <property type="entry name" value="GNAT_dom"/>
</dbReference>
<dbReference type="GO" id="GO:0016747">
    <property type="term" value="F:acyltransferase activity, transferring groups other than amino-acyl groups"/>
    <property type="evidence" value="ECO:0007669"/>
    <property type="project" value="InterPro"/>
</dbReference>
<dbReference type="PANTHER" id="PTHR43072:SF23">
    <property type="entry name" value="UPF0039 PROTEIN C11D3.02C"/>
    <property type="match status" value="1"/>
</dbReference>
<dbReference type="SUPFAM" id="SSF55729">
    <property type="entry name" value="Acyl-CoA N-acyltransferases (Nat)"/>
    <property type="match status" value="1"/>
</dbReference>
<dbReference type="Proteomes" id="UP000034166">
    <property type="component" value="Unassembled WGS sequence"/>
</dbReference>
<dbReference type="EMBL" id="LAYY01000023">
    <property type="protein sequence ID" value="KKK36790.1"/>
    <property type="molecule type" value="Genomic_DNA"/>
</dbReference>
<comment type="caution">
    <text evidence="4">The sequence shown here is derived from an EMBL/GenBank/DDBJ whole genome shotgun (WGS) entry which is preliminary data.</text>
</comment>
<keyword evidence="5" id="KW-1185">Reference proteome</keyword>
<dbReference type="PATRIC" id="fig|1408103.3.peg.3914"/>
<proteinExistence type="predicted"/>
<evidence type="ECO:0000256" key="2">
    <source>
        <dbReference type="ARBA" id="ARBA00023315"/>
    </source>
</evidence>
<evidence type="ECO:0000313" key="5">
    <source>
        <dbReference type="Proteomes" id="UP000034166"/>
    </source>
</evidence>
<protein>
    <recommendedName>
        <fullName evidence="3">N-acetyltransferase domain-containing protein</fullName>
    </recommendedName>
</protein>
<gene>
    <name evidence="4" type="ORF">WQ57_17635</name>
</gene>
<dbReference type="InterPro" id="IPR016181">
    <property type="entry name" value="Acyl_CoA_acyltransferase"/>
</dbReference>
<evidence type="ECO:0000256" key="1">
    <source>
        <dbReference type="ARBA" id="ARBA00022679"/>
    </source>
</evidence>
<dbReference type="Pfam" id="PF13420">
    <property type="entry name" value="Acetyltransf_4"/>
    <property type="match status" value="1"/>
</dbReference>
<name>A0A0M2SVX3_9BACI</name>
<reference evidence="4 5" key="1">
    <citation type="submission" date="2015-04" db="EMBL/GenBank/DDBJ databases">
        <title>Taxonomic description and genome sequence of Bacillus campisalis sp. nov., a novel member of the genus Bacillus isolated from solar saltern.</title>
        <authorList>
            <person name="Mathan Kumar R."/>
            <person name="Kaur G."/>
            <person name="Kumar A."/>
            <person name="Singh N.K."/>
            <person name="Kaur N."/>
            <person name="Kumar N."/>
            <person name="Mayilraj S."/>
        </authorList>
    </citation>
    <scope>NUCLEOTIDE SEQUENCE [LARGE SCALE GENOMIC DNA]</scope>
    <source>
        <strain evidence="4 5">SA2-6</strain>
    </source>
</reference>
<accession>A0A0M2SVX3</accession>
<keyword evidence="2" id="KW-0012">Acyltransferase</keyword>
<evidence type="ECO:0000313" key="4">
    <source>
        <dbReference type="EMBL" id="KKK36790.1"/>
    </source>
</evidence>
<organism evidence="4 5">
    <name type="scientific">Mesobacillus campisalis</name>
    <dbReference type="NCBI Taxonomy" id="1408103"/>
    <lineage>
        <taxon>Bacteria</taxon>
        <taxon>Bacillati</taxon>
        <taxon>Bacillota</taxon>
        <taxon>Bacilli</taxon>
        <taxon>Bacillales</taxon>
        <taxon>Bacillaceae</taxon>
        <taxon>Mesobacillus</taxon>
    </lineage>
</organism>
<feature type="domain" description="N-acetyltransferase" evidence="3">
    <location>
        <begin position="1"/>
        <end position="162"/>
    </location>
</feature>
<sequence>MLIRQAEIRDLPAMLEIYNDAIRNLAATFDLAEQTLKEREEWFKKFGDKYPLIVAEIDGEIAGYCGLSPYNQKAAFAKTVELSIYLSDRHRGKGTGRSLMEEILTRGKKMGFHTVISGITAGNDVSVKMHEKFGFEIAGRLKEVGYKFGQWHDVIYMQLLFK</sequence>
<dbReference type="AlphaFoldDB" id="A0A0M2SVX3"/>